<dbReference type="EMBL" id="JADUNP010000024">
    <property type="protein sequence ID" value="MBH1652963.1"/>
    <property type="molecule type" value="Genomic_DNA"/>
</dbReference>
<dbReference type="Proteomes" id="UP000625930">
    <property type="component" value="Unassembled WGS sequence"/>
</dbReference>
<comment type="caution">
    <text evidence="3">The sequence shown here is derived from an EMBL/GenBank/DDBJ whole genome shotgun (WGS) entry which is preliminary data.</text>
</comment>
<protein>
    <submittedName>
        <fullName evidence="3">RHS domain-containing protein</fullName>
    </submittedName>
</protein>
<keyword evidence="1" id="KW-0732">Signal</keyword>
<organism evidence="3 4">
    <name type="scientific">Stenotrophomonas maltophilia</name>
    <name type="common">Pseudomonas maltophilia</name>
    <name type="synonym">Xanthomonas maltophilia</name>
    <dbReference type="NCBI Taxonomy" id="40324"/>
    <lineage>
        <taxon>Bacteria</taxon>
        <taxon>Pseudomonadati</taxon>
        <taxon>Pseudomonadota</taxon>
        <taxon>Gammaproteobacteria</taxon>
        <taxon>Lysobacterales</taxon>
        <taxon>Lysobacteraceae</taxon>
        <taxon>Stenotrophomonas</taxon>
        <taxon>Stenotrophomonas maltophilia group</taxon>
    </lineage>
</organism>
<accession>A0AA89W8W5</accession>
<evidence type="ECO:0000313" key="4">
    <source>
        <dbReference type="Proteomes" id="UP000625930"/>
    </source>
</evidence>
<dbReference type="Gene3D" id="2.180.10.10">
    <property type="entry name" value="RHS repeat-associated core"/>
    <property type="match status" value="1"/>
</dbReference>
<evidence type="ECO:0000313" key="3">
    <source>
        <dbReference type="EMBL" id="MBH1652963.1"/>
    </source>
</evidence>
<sequence>MNGLSLLLIRAVLAVVVLVACVAPAVAQEVVEYIHTDALGSPVAITDASGNVIERTVYEPYGAVVNRPLKDGPGYTGHVTDSET</sequence>
<dbReference type="InterPro" id="IPR001826">
    <property type="entry name" value="RHS"/>
</dbReference>
<feature type="chain" id="PRO_5041713043" evidence="1">
    <location>
        <begin position="28"/>
        <end position="84"/>
    </location>
</feature>
<dbReference type="AlphaFoldDB" id="A0AA89W8W5"/>
<feature type="domain" description="RHS protein conserved region" evidence="2">
    <location>
        <begin position="32"/>
        <end position="66"/>
    </location>
</feature>
<proteinExistence type="predicted"/>
<evidence type="ECO:0000256" key="1">
    <source>
        <dbReference type="SAM" id="SignalP"/>
    </source>
</evidence>
<gene>
    <name evidence="3" type="ORF">I5U67_12375</name>
</gene>
<feature type="non-terminal residue" evidence="3">
    <location>
        <position position="84"/>
    </location>
</feature>
<reference evidence="3" key="1">
    <citation type="submission" date="2020-11" db="EMBL/GenBank/DDBJ databases">
        <title>Enhanced detection system for hospital associated transmission using whole genome sequencing surveillance.</title>
        <authorList>
            <person name="Harrison L.H."/>
            <person name="Van Tyne D."/>
            <person name="Marsh J.W."/>
            <person name="Griffith M.P."/>
            <person name="Snyder D.J."/>
            <person name="Cooper V.S."/>
            <person name="Mustapha M."/>
        </authorList>
    </citation>
    <scope>NUCLEOTIDE SEQUENCE</scope>
    <source>
        <strain evidence="3">STEN00091</strain>
    </source>
</reference>
<dbReference type="Pfam" id="PF03527">
    <property type="entry name" value="RHS"/>
    <property type="match status" value="1"/>
</dbReference>
<evidence type="ECO:0000259" key="2">
    <source>
        <dbReference type="Pfam" id="PF03527"/>
    </source>
</evidence>
<feature type="signal peptide" evidence="1">
    <location>
        <begin position="1"/>
        <end position="27"/>
    </location>
</feature>
<name>A0AA89W8W5_STEMA</name>